<dbReference type="AlphaFoldDB" id="L1JD90"/>
<dbReference type="GeneID" id="17303183"/>
<gene>
    <name evidence="1" type="ORF">GUITHDRAFT_107709</name>
</gene>
<keyword evidence="3" id="KW-1185">Reference proteome</keyword>
<dbReference type="OrthoDB" id="1394818at2759"/>
<dbReference type="RefSeq" id="XP_005833483.1">
    <property type="nucleotide sequence ID" value="XM_005833426.1"/>
</dbReference>
<dbReference type="InterPro" id="IPR032675">
    <property type="entry name" value="LRR_dom_sf"/>
</dbReference>
<dbReference type="EnsemblProtists" id="EKX46503">
    <property type="protein sequence ID" value="EKX46503"/>
    <property type="gene ID" value="GUITHDRAFT_107709"/>
</dbReference>
<dbReference type="Proteomes" id="UP000011087">
    <property type="component" value="Unassembled WGS sequence"/>
</dbReference>
<reference evidence="3" key="2">
    <citation type="submission" date="2012-11" db="EMBL/GenBank/DDBJ databases">
        <authorList>
            <person name="Kuo A."/>
            <person name="Curtis B.A."/>
            <person name="Tanifuji G."/>
            <person name="Burki F."/>
            <person name="Gruber A."/>
            <person name="Irimia M."/>
            <person name="Maruyama S."/>
            <person name="Arias M.C."/>
            <person name="Ball S.G."/>
            <person name="Gile G.H."/>
            <person name="Hirakawa Y."/>
            <person name="Hopkins J.F."/>
            <person name="Rensing S.A."/>
            <person name="Schmutz J."/>
            <person name="Symeonidi A."/>
            <person name="Elias M."/>
            <person name="Eveleigh R.J."/>
            <person name="Herman E.K."/>
            <person name="Klute M.J."/>
            <person name="Nakayama T."/>
            <person name="Obornik M."/>
            <person name="Reyes-Prieto A."/>
            <person name="Armbrust E.V."/>
            <person name="Aves S.J."/>
            <person name="Beiko R.G."/>
            <person name="Coutinho P."/>
            <person name="Dacks J.B."/>
            <person name="Durnford D.G."/>
            <person name="Fast N.M."/>
            <person name="Green B.R."/>
            <person name="Grisdale C."/>
            <person name="Hempe F."/>
            <person name="Henrissat B."/>
            <person name="Hoppner M.P."/>
            <person name="Ishida K.-I."/>
            <person name="Kim E."/>
            <person name="Koreny L."/>
            <person name="Kroth P.G."/>
            <person name="Liu Y."/>
            <person name="Malik S.-B."/>
            <person name="Maier U.G."/>
            <person name="McRose D."/>
            <person name="Mock T."/>
            <person name="Neilson J.A."/>
            <person name="Onodera N.T."/>
            <person name="Poole A.M."/>
            <person name="Pritham E.J."/>
            <person name="Richards T.A."/>
            <person name="Rocap G."/>
            <person name="Roy S.W."/>
            <person name="Sarai C."/>
            <person name="Schaack S."/>
            <person name="Shirato S."/>
            <person name="Slamovits C.H."/>
            <person name="Spencer D.F."/>
            <person name="Suzuki S."/>
            <person name="Worden A.Z."/>
            <person name="Zauner S."/>
            <person name="Barry K."/>
            <person name="Bell C."/>
            <person name="Bharti A.K."/>
            <person name="Crow J.A."/>
            <person name="Grimwood J."/>
            <person name="Kramer R."/>
            <person name="Lindquist E."/>
            <person name="Lucas S."/>
            <person name="Salamov A."/>
            <person name="McFadden G.I."/>
            <person name="Lane C.E."/>
            <person name="Keeling P.J."/>
            <person name="Gray M.W."/>
            <person name="Grigoriev I.V."/>
            <person name="Archibald J.M."/>
        </authorList>
    </citation>
    <scope>NUCLEOTIDE SEQUENCE</scope>
    <source>
        <strain evidence="3">CCMP2712</strain>
    </source>
</reference>
<dbReference type="KEGG" id="gtt:GUITHDRAFT_107709"/>
<evidence type="ECO:0000313" key="3">
    <source>
        <dbReference type="Proteomes" id="UP000011087"/>
    </source>
</evidence>
<dbReference type="Gene3D" id="3.80.10.10">
    <property type="entry name" value="Ribonuclease Inhibitor"/>
    <property type="match status" value="1"/>
</dbReference>
<organism evidence="1">
    <name type="scientific">Guillardia theta (strain CCMP2712)</name>
    <name type="common">Cryptophyte</name>
    <dbReference type="NCBI Taxonomy" id="905079"/>
    <lineage>
        <taxon>Eukaryota</taxon>
        <taxon>Cryptophyceae</taxon>
        <taxon>Pyrenomonadales</taxon>
        <taxon>Geminigeraceae</taxon>
        <taxon>Guillardia</taxon>
    </lineage>
</organism>
<protein>
    <submittedName>
        <fullName evidence="1 2">Uncharacterized protein</fullName>
    </submittedName>
</protein>
<dbReference type="HOGENOM" id="CLU_2150676_0_0_1"/>
<accession>L1JD90</accession>
<dbReference type="EMBL" id="JH992994">
    <property type="protein sequence ID" value="EKX46503.1"/>
    <property type="molecule type" value="Genomic_DNA"/>
</dbReference>
<evidence type="ECO:0000313" key="2">
    <source>
        <dbReference type="EnsemblProtists" id="EKX46503"/>
    </source>
</evidence>
<sequence length="112" mass="12609">MRRILHCHEAPSEEEAGAAGDLLCGVGGLDEKERREVVWKDLKEALGRRSHVYQLDLSRQGLKKLPAEIGRLNKVEVCDLSQNDLDHDGLPEDPRAQASSFKQIFPDCQVLY</sequence>
<dbReference type="PaxDb" id="55529-EKX46503"/>
<evidence type="ECO:0000313" key="1">
    <source>
        <dbReference type="EMBL" id="EKX46503.1"/>
    </source>
</evidence>
<name>L1JD90_GUITC</name>
<reference evidence="2" key="3">
    <citation type="submission" date="2016-03" db="UniProtKB">
        <authorList>
            <consortium name="EnsemblProtists"/>
        </authorList>
    </citation>
    <scope>IDENTIFICATION</scope>
</reference>
<reference evidence="1 3" key="1">
    <citation type="journal article" date="2012" name="Nature">
        <title>Algal genomes reveal evolutionary mosaicism and the fate of nucleomorphs.</title>
        <authorList>
            <consortium name="DOE Joint Genome Institute"/>
            <person name="Curtis B.A."/>
            <person name="Tanifuji G."/>
            <person name="Burki F."/>
            <person name="Gruber A."/>
            <person name="Irimia M."/>
            <person name="Maruyama S."/>
            <person name="Arias M.C."/>
            <person name="Ball S.G."/>
            <person name="Gile G.H."/>
            <person name="Hirakawa Y."/>
            <person name="Hopkins J.F."/>
            <person name="Kuo A."/>
            <person name="Rensing S.A."/>
            <person name="Schmutz J."/>
            <person name="Symeonidi A."/>
            <person name="Elias M."/>
            <person name="Eveleigh R.J."/>
            <person name="Herman E.K."/>
            <person name="Klute M.J."/>
            <person name="Nakayama T."/>
            <person name="Obornik M."/>
            <person name="Reyes-Prieto A."/>
            <person name="Armbrust E.V."/>
            <person name="Aves S.J."/>
            <person name="Beiko R.G."/>
            <person name="Coutinho P."/>
            <person name="Dacks J.B."/>
            <person name="Durnford D.G."/>
            <person name="Fast N.M."/>
            <person name="Green B.R."/>
            <person name="Grisdale C.J."/>
            <person name="Hempel F."/>
            <person name="Henrissat B."/>
            <person name="Hoppner M.P."/>
            <person name="Ishida K."/>
            <person name="Kim E."/>
            <person name="Koreny L."/>
            <person name="Kroth P.G."/>
            <person name="Liu Y."/>
            <person name="Malik S.B."/>
            <person name="Maier U.G."/>
            <person name="McRose D."/>
            <person name="Mock T."/>
            <person name="Neilson J.A."/>
            <person name="Onodera N.T."/>
            <person name="Poole A.M."/>
            <person name="Pritham E.J."/>
            <person name="Richards T.A."/>
            <person name="Rocap G."/>
            <person name="Roy S.W."/>
            <person name="Sarai C."/>
            <person name="Schaack S."/>
            <person name="Shirato S."/>
            <person name="Slamovits C.H."/>
            <person name="Spencer D.F."/>
            <person name="Suzuki S."/>
            <person name="Worden A.Z."/>
            <person name="Zauner S."/>
            <person name="Barry K."/>
            <person name="Bell C."/>
            <person name="Bharti A.K."/>
            <person name="Crow J.A."/>
            <person name="Grimwood J."/>
            <person name="Kramer R."/>
            <person name="Lindquist E."/>
            <person name="Lucas S."/>
            <person name="Salamov A."/>
            <person name="McFadden G.I."/>
            <person name="Lane C.E."/>
            <person name="Keeling P.J."/>
            <person name="Gray M.W."/>
            <person name="Grigoriev I.V."/>
            <person name="Archibald J.M."/>
        </authorList>
    </citation>
    <scope>NUCLEOTIDE SEQUENCE</scope>
    <source>
        <strain evidence="1 3">CCMP2712</strain>
    </source>
</reference>
<proteinExistence type="predicted"/>